<dbReference type="Proteomes" id="UP001472677">
    <property type="component" value="Unassembled WGS sequence"/>
</dbReference>
<comment type="caution">
    <text evidence="1">The sequence shown here is derived from an EMBL/GenBank/DDBJ whole genome shotgun (WGS) entry which is preliminary data.</text>
</comment>
<sequence>MKCTLVWGSGLGFGFSKATSLQQDKGVNAVFAFVLVNALGSEQGELNLTRMSDDDLQSVEGERLWLMAVIDLHFQVQGCTTGLALDFLLKQTRKCSFPFEIKGQGIKDLGRALALDEACRGRGSMGLGQYSKCRNAACGLLGDEVQLQAAIFACRVH</sequence>
<evidence type="ECO:0000313" key="1">
    <source>
        <dbReference type="EMBL" id="KAK8521918.1"/>
    </source>
</evidence>
<gene>
    <name evidence="1" type="ORF">V6N12_066490</name>
</gene>
<name>A0ABR2CQP9_9ROSI</name>
<proteinExistence type="predicted"/>
<evidence type="ECO:0000313" key="2">
    <source>
        <dbReference type="Proteomes" id="UP001472677"/>
    </source>
</evidence>
<organism evidence="1 2">
    <name type="scientific">Hibiscus sabdariffa</name>
    <name type="common">roselle</name>
    <dbReference type="NCBI Taxonomy" id="183260"/>
    <lineage>
        <taxon>Eukaryota</taxon>
        <taxon>Viridiplantae</taxon>
        <taxon>Streptophyta</taxon>
        <taxon>Embryophyta</taxon>
        <taxon>Tracheophyta</taxon>
        <taxon>Spermatophyta</taxon>
        <taxon>Magnoliopsida</taxon>
        <taxon>eudicotyledons</taxon>
        <taxon>Gunneridae</taxon>
        <taxon>Pentapetalae</taxon>
        <taxon>rosids</taxon>
        <taxon>malvids</taxon>
        <taxon>Malvales</taxon>
        <taxon>Malvaceae</taxon>
        <taxon>Malvoideae</taxon>
        <taxon>Hibiscus</taxon>
    </lineage>
</organism>
<reference evidence="1 2" key="1">
    <citation type="journal article" date="2024" name="G3 (Bethesda)">
        <title>Genome assembly of Hibiscus sabdariffa L. provides insights into metabolisms of medicinal natural products.</title>
        <authorList>
            <person name="Kim T."/>
        </authorList>
    </citation>
    <scope>NUCLEOTIDE SEQUENCE [LARGE SCALE GENOMIC DNA]</scope>
    <source>
        <strain evidence="1">TK-2024</strain>
        <tissue evidence="1">Old leaves</tissue>
    </source>
</reference>
<keyword evidence="2" id="KW-1185">Reference proteome</keyword>
<protein>
    <submittedName>
        <fullName evidence="1">Uncharacterized protein</fullName>
    </submittedName>
</protein>
<accession>A0ABR2CQP9</accession>
<dbReference type="EMBL" id="JBBPBM010000046">
    <property type="protein sequence ID" value="KAK8521918.1"/>
    <property type="molecule type" value="Genomic_DNA"/>
</dbReference>